<name>A0A2D3WP47_9BACT</name>
<accession>A0A2D3WP47</accession>
<gene>
    <name evidence="1" type="ORF">CFH83_05925</name>
</gene>
<dbReference type="EMBL" id="DLUI01000082">
    <property type="protein sequence ID" value="DAB38453.1"/>
    <property type="molecule type" value="Genomic_DNA"/>
</dbReference>
<reference evidence="1 2" key="1">
    <citation type="journal article" date="2017" name="Front. Microbiol.">
        <title>Comparative Genomic Analysis of the Class Epsilonproteobacteria and Proposed Reclassification to Epsilonbacteraeota (phyl. nov.).</title>
        <authorList>
            <person name="Waite D.W."/>
            <person name="Vanwonterghem I."/>
            <person name="Rinke C."/>
            <person name="Parks D.H."/>
            <person name="Zhang Y."/>
            <person name="Takai K."/>
            <person name="Sievert S.M."/>
            <person name="Simon J."/>
            <person name="Campbell B.J."/>
            <person name="Hanson T.E."/>
            <person name="Woyke T."/>
            <person name="Klotz M.G."/>
            <person name="Hugenholtz P."/>
        </authorList>
    </citation>
    <scope>NUCLEOTIDE SEQUENCE [LARGE SCALE GENOMIC DNA]</scope>
    <source>
        <strain evidence="1">UBA12443</strain>
    </source>
</reference>
<evidence type="ECO:0000313" key="2">
    <source>
        <dbReference type="Proteomes" id="UP000228859"/>
    </source>
</evidence>
<dbReference type="AlphaFoldDB" id="A0A2D3WP47"/>
<comment type="caution">
    <text evidence="1">The sequence shown here is derived from an EMBL/GenBank/DDBJ whole genome shotgun (WGS) entry which is preliminary data.</text>
</comment>
<evidence type="ECO:0000313" key="1">
    <source>
        <dbReference type="EMBL" id="DAB38453.1"/>
    </source>
</evidence>
<feature type="non-terminal residue" evidence="1">
    <location>
        <position position="1"/>
    </location>
</feature>
<dbReference type="Proteomes" id="UP000228859">
    <property type="component" value="Unassembled WGS sequence"/>
</dbReference>
<protein>
    <submittedName>
        <fullName evidence="1">Potassium transporter TrkA</fullName>
    </submittedName>
</protein>
<sequence length="107" mass="12530">STTIFDVSSQFGFNLELIDYINEEGSHKSEVIEHFNNLSAIFSKSIRVTAQENNPIRELRERDNFLHVLPFTSKMFMNPFTAYFSTDPEVLYRKLGRNHQLFIPTQI</sequence>
<proteinExistence type="predicted"/>
<organism evidence="1 2">
    <name type="scientific">Sulfuricurvum kujiense</name>
    <dbReference type="NCBI Taxonomy" id="148813"/>
    <lineage>
        <taxon>Bacteria</taxon>
        <taxon>Pseudomonadati</taxon>
        <taxon>Campylobacterota</taxon>
        <taxon>Epsilonproteobacteria</taxon>
        <taxon>Campylobacterales</taxon>
        <taxon>Sulfurimonadaceae</taxon>
        <taxon>Sulfuricurvum</taxon>
    </lineage>
</organism>